<dbReference type="Gene3D" id="1.10.10.10">
    <property type="entry name" value="Winged helix-like DNA-binding domain superfamily/Winged helix DNA-binding domain"/>
    <property type="match status" value="1"/>
</dbReference>
<dbReference type="InterPro" id="IPR001034">
    <property type="entry name" value="DeoR_HTH"/>
</dbReference>
<evidence type="ECO:0000313" key="5">
    <source>
        <dbReference type="EMBL" id="MBZ5753502.1"/>
    </source>
</evidence>
<dbReference type="GO" id="GO:0003677">
    <property type="term" value="F:DNA binding"/>
    <property type="evidence" value="ECO:0007669"/>
    <property type="project" value="UniProtKB-KW"/>
</dbReference>
<dbReference type="InterPro" id="IPR018356">
    <property type="entry name" value="Tscrpt_reg_HTH_DeoR_CS"/>
</dbReference>
<dbReference type="Gene3D" id="3.40.50.1360">
    <property type="match status" value="1"/>
</dbReference>
<keyword evidence="2 5" id="KW-0238">DNA-binding</keyword>
<keyword evidence="6" id="KW-1185">Reference proteome</keyword>
<dbReference type="InterPro" id="IPR050313">
    <property type="entry name" value="Carb_Metab_HTH_regulators"/>
</dbReference>
<dbReference type="RefSeq" id="WP_224141919.1">
    <property type="nucleotide sequence ID" value="NZ_JAIQUM010000116.1"/>
</dbReference>
<protein>
    <submittedName>
        <fullName evidence="5">DeoR/GlpR family DNA-binding transcription regulator</fullName>
    </submittedName>
</protein>
<proteinExistence type="predicted"/>
<dbReference type="SMART" id="SM00420">
    <property type="entry name" value="HTH_DEOR"/>
    <property type="match status" value="1"/>
</dbReference>
<dbReference type="Pfam" id="PF00455">
    <property type="entry name" value="DeoRC"/>
    <property type="match status" value="1"/>
</dbReference>
<feature type="domain" description="HTH deoR-type" evidence="4">
    <location>
        <begin position="3"/>
        <end position="58"/>
    </location>
</feature>
<dbReference type="EMBL" id="JAIQUM010000116">
    <property type="protein sequence ID" value="MBZ5753502.1"/>
    <property type="molecule type" value="Genomic_DNA"/>
</dbReference>
<organism evidence="5 6">
    <name type="scientific">Metabacillus rhizolycopersici</name>
    <dbReference type="NCBI Taxonomy" id="2875709"/>
    <lineage>
        <taxon>Bacteria</taxon>
        <taxon>Bacillati</taxon>
        <taxon>Bacillota</taxon>
        <taxon>Bacilli</taxon>
        <taxon>Bacillales</taxon>
        <taxon>Bacillaceae</taxon>
        <taxon>Metabacillus</taxon>
    </lineage>
</organism>
<comment type="caution">
    <text evidence="5">The sequence shown here is derived from an EMBL/GenBank/DDBJ whole genome shotgun (WGS) entry which is preliminary data.</text>
</comment>
<dbReference type="SUPFAM" id="SSF100950">
    <property type="entry name" value="NagB/RpiA/CoA transferase-like"/>
    <property type="match status" value="1"/>
</dbReference>
<reference evidence="5" key="1">
    <citation type="submission" date="2024-05" db="EMBL/GenBank/DDBJ databases">
        <title>Metabacillus sp. nov., isolated from the rhizosphere soil of tomato plants.</title>
        <authorList>
            <person name="Ma R."/>
        </authorList>
    </citation>
    <scope>NUCLEOTIDE SEQUENCE</scope>
    <source>
        <strain evidence="5">DBTR6</strain>
    </source>
</reference>
<evidence type="ECO:0000313" key="6">
    <source>
        <dbReference type="Proteomes" id="UP001165287"/>
    </source>
</evidence>
<dbReference type="InterPro" id="IPR036390">
    <property type="entry name" value="WH_DNA-bd_sf"/>
</dbReference>
<dbReference type="InterPro" id="IPR014036">
    <property type="entry name" value="DeoR-like_C"/>
</dbReference>
<gene>
    <name evidence="5" type="ORF">K9V48_25585</name>
</gene>
<dbReference type="InterPro" id="IPR036388">
    <property type="entry name" value="WH-like_DNA-bd_sf"/>
</dbReference>
<dbReference type="SMART" id="SM01134">
    <property type="entry name" value="DeoRC"/>
    <property type="match status" value="1"/>
</dbReference>
<dbReference type="PROSITE" id="PS51000">
    <property type="entry name" value="HTH_DEOR_2"/>
    <property type="match status" value="1"/>
</dbReference>
<dbReference type="PROSITE" id="PS00894">
    <property type="entry name" value="HTH_DEOR_1"/>
    <property type="match status" value="1"/>
</dbReference>
<dbReference type="PANTHER" id="PTHR30363:SF56">
    <property type="entry name" value="TRANSCRIPTIONAL REGULATOR, DEOR FAMILY"/>
    <property type="match status" value="1"/>
</dbReference>
<keyword evidence="3" id="KW-0804">Transcription</keyword>
<evidence type="ECO:0000259" key="4">
    <source>
        <dbReference type="PROSITE" id="PS51000"/>
    </source>
</evidence>
<dbReference type="Pfam" id="PF08220">
    <property type="entry name" value="HTH_DeoR"/>
    <property type="match status" value="1"/>
</dbReference>
<dbReference type="Proteomes" id="UP001165287">
    <property type="component" value="Unassembled WGS sequence"/>
</dbReference>
<keyword evidence="1" id="KW-0805">Transcription regulation</keyword>
<accession>A0ABS7UYV3</accession>
<dbReference type="SUPFAM" id="SSF46785">
    <property type="entry name" value="Winged helix' DNA-binding domain"/>
    <property type="match status" value="1"/>
</dbReference>
<evidence type="ECO:0000256" key="2">
    <source>
        <dbReference type="ARBA" id="ARBA00023125"/>
    </source>
</evidence>
<evidence type="ECO:0000256" key="1">
    <source>
        <dbReference type="ARBA" id="ARBA00023015"/>
    </source>
</evidence>
<evidence type="ECO:0000256" key="3">
    <source>
        <dbReference type="ARBA" id="ARBA00023163"/>
    </source>
</evidence>
<dbReference type="PRINTS" id="PR00037">
    <property type="entry name" value="HTHLACR"/>
</dbReference>
<dbReference type="PANTHER" id="PTHR30363">
    <property type="entry name" value="HTH-TYPE TRANSCRIPTIONAL REGULATOR SRLR-RELATED"/>
    <property type="match status" value="1"/>
</dbReference>
<name>A0ABS7UYV3_9BACI</name>
<dbReference type="InterPro" id="IPR037171">
    <property type="entry name" value="NagB/RpiA_transferase-like"/>
</dbReference>
<sequence>MLTSERHQAILQLLKEKEVVKLQDLTEETDASESTIRRDLSQLEEQQLLKRVHGGASLLKKNRLELSVPEKSSKNIQEKKVIAQYAASLVEEGDCIFLDAGTTTFEMISYLIEKDIVIVTNGLMHLPALIESHMHVYLVGGKLKRHTGAMIGKGAILSLQQYCFDKCFIGVNGIHLQYGYTTPDTEEAMIKQIAMSLSREAFIIADDSKLSETSFSKIADIHEAAIITNEHEENKWELYQEKTTVEVVRR</sequence>